<sequence length="568" mass="63572">MGVEHAKLGFRPCFLIQFLYHTSNDEARPLHTNLRRATKAPRTSGWRGRIVGMSESENNESNHVKPALPENVRVRFCPSPTGIPHVGMVRTALFNWAEARHTGGTFVFRIEDTDAQRDSEESFNQIIEALQWLGIDWDEGVGVGGPDGPYRQSERGQIYADVAQKLLDAGYAYESYSTPEEIEARNEAAGRPKAFGYDGYDRNLSEEQKAAFRAEGRKPALRIKMPDEDITFNDLIRGEITFKAGSVPDYVIVRPNGDPLYTLTNPVDDALMRINVVLRGEDLLSSTPRQIVLYRYLMELGIAKEMPLFGHLPYVMGQGNKKLSKRDPESNLFLHREHGFIKEGLLNYLALLGWSIAPDRDIFSMDEMVEKFDVRDVKANPARFDIDKAISINAEHIRMLEPADFLERSVPYLFRDGVVSADSWDALNERERDILAAAAPLVQPRVRLLGEVAGMVGSLLSDADYIPPADDAKKQLKDSAGAVLDLAIAALDSVPESSWRTDTLHETLNKALVEDGGYKPRLAFGPVRVAMSGRRVSPPLFESMEIVGKKITLERLRGLREHLAEIQG</sequence>
<dbReference type="AlphaFoldDB" id="A0A806FTM6"/>
<gene>
    <name evidence="8" type="primary">gltX</name>
    <name evidence="11" type="ORF">BALAC2494_00886</name>
</gene>
<evidence type="ECO:0000256" key="7">
    <source>
        <dbReference type="ARBA" id="ARBA00023146"/>
    </source>
</evidence>
<dbReference type="InterPro" id="IPR000924">
    <property type="entry name" value="Glu/Gln-tRNA-synth"/>
</dbReference>
<dbReference type="InterPro" id="IPR033910">
    <property type="entry name" value="GluRS_core"/>
</dbReference>
<dbReference type="Proteomes" id="UP000008394">
    <property type="component" value="Chromosome"/>
</dbReference>
<dbReference type="HAMAP" id="MF_00022">
    <property type="entry name" value="Glu_tRNA_synth_type1"/>
    <property type="match status" value="1"/>
</dbReference>
<dbReference type="InterPro" id="IPR045462">
    <property type="entry name" value="aa-tRNA-synth_I_cd-bd"/>
</dbReference>
<feature type="short sequence motif" description="'KMSKS' region" evidence="8">
    <location>
        <begin position="322"/>
        <end position="326"/>
    </location>
</feature>
<comment type="similarity">
    <text evidence="1 8">Belongs to the class-I aminoacyl-tRNA synthetase family. Glutamate--tRNA ligase type 1 subfamily.</text>
</comment>
<keyword evidence="3 8" id="KW-0436">Ligase</keyword>
<keyword evidence="6 8" id="KW-0648">Protein biosynthesis</keyword>
<comment type="catalytic activity">
    <reaction evidence="8">
        <text>tRNA(Glu) + L-glutamate + ATP = L-glutamyl-tRNA(Glu) + AMP + diphosphate</text>
        <dbReference type="Rhea" id="RHEA:23540"/>
        <dbReference type="Rhea" id="RHEA-COMP:9663"/>
        <dbReference type="Rhea" id="RHEA-COMP:9680"/>
        <dbReference type="ChEBI" id="CHEBI:29985"/>
        <dbReference type="ChEBI" id="CHEBI:30616"/>
        <dbReference type="ChEBI" id="CHEBI:33019"/>
        <dbReference type="ChEBI" id="CHEBI:78442"/>
        <dbReference type="ChEBI" id="CHEBI:78520"/>
        <dbReference type="ChEBI" id="CHEBI:456215"/>
        <dbReference type="EC" id="6.1.1.17"/>
    </reaction>
</comment>
<dbReference type="GO" id="GO:0005524">
    <property type="term" value="F:ATP binding"/>
    <property type="evidence" value="ECO:0007669"/>
    <property type="project" value="UniProtKB-UniRule"/>
</dbReference>
<evidence type="ECO:0000256" key="1">
    <source>
        <dbReference type="ARBA" id="ARBA00007894"/>
    </source>
</evidence>
<keyword evidence="4 8" id="KW-0547">Nucleotide-binding</keyword>
<keyword evidence="2 8" id="KW-0963">Cytoplasm</keyword>
<dbReference type="PANTHER" id="PTHR43311:SF2">
    <property type="entry name" value="GLUTAMATE--TRNA LIGASE, MITOCHONDRIAL-RELATED"/>
    <property type="match status" value="1"/>
</dbReference>
<dbReference type="GO" id="GO:0005829">
    <property type="term" value="C:cytosol"/>
    <property type="evidence" value="ECO:0007669"/>
    <property type="project" value="TreeGrafter"/>
</dbReference>
<evidence type="ECO:0000259" key="10">
    <source>
        <dbReference type="Pfam" id="PF19269"/>
    </source>
</evidence>
<comment type="subcellular location">
    <subcellularLocation>
        <location evidence="8">Cytoplasm</location>
    </subcellularLocation>
</comment>
<proteinExistence type="inferred from homology"/>
<dbReference type="CDD" id="cd00808">
    <property type="entry name" value="GluRS_core"/>
    <property type="match status" value="1"/>
</dbReference>
<dbReference type="InterPro" id="IPR004527">
    <property type="entry name" value="Glu-tRNA-ligase_bac/mito"/>
</dbReference>
<keyword evidence="7 8" id="KW-0030">Aminoacyl-tRNA synthetase</keyword>
<name>A0A806FTM6_BIFAN</name>
<keyword evidence="5 8" id="KW-0067">ATP-binding</keyword>
<dbReference type="InterPro" id="IPR020058">
    <property type="entry name" value="Glu/Gln-tRNA-synth_Ib_cat-dom"/>
</dbReference>
<reference evidence="11 12" key="1">
    <citation type="journal article" date="2011" name="J. Bacteriol.">
        <title>Genome Sequence of the Probiotic Strain Bifidobacterium animalis subsp. lactis CNCM I-2494.</title>
        <authorList>
            <person name="Chervaux C."/>
            <person name="Grimaldi C."/>
            <person name="Bolotin A."/>
            <person name="Quinquis B."/>
            <person name="Legrain-Raspaud S."/>
            <person name="van Hylckama Vlieg J.E."/>
            <person name="Denariaz G."/>
            <person name="Smokvina T."/>
        </authorList>
    </citation>
    <scope>NUCLEOTIDE SEQUENCE [LARGE SCALE GENOMIC DNA]</scope>
    <source>
        <strain evidence="11 12">CNCM I-2494</strain>
    </source>
</reference>
<comment type="function">
    <text evidence="8">Catalyzes the attachment of glutamate to tRNA(Glu) in a two-step reaction: glutamate is first activated by ATP to form Glu-AMP and then transferred to the acceptor end of tRNA(Glu).</text>
</comment>
<dbReference type="InterPro" id="IPR008925">
    <property type="entry name" value="aa_tRNA-synth_I_cd-bd_sf"/>
</dbReference>
<dbReference type="PRINTS" id="PR00987">
    <property type="entry name" value="TRNASYNTHGLU"/>
</dbReference>
<accession>A0A806FTM6</accession>
<evidence type="ECO:0000256" key="2">
    <source>
        <dbReference type="ARBA" id="ARBA00022490"/>
    </source>
</evidence>
<dbReference type="EC" id="6.1.1.17" evidence="8"/>
<dbReference type="InterPro" id="IPR014729">
    <property type="entry name" value="Rossmann-like_a/b/a_fold"/>
</dbReference>
<dbReference type="Gene3D" id="1.10.10.350">
    <property type="match status" value="1"/>
</dbReference>
<dbReference type="GO" id="GO:0004818">
    <property type="term" value="F:glutamate-tRNA ligase activity"/>
    <property type="evidence" value="ECO:0007669"/>
    <property type="project" value="UniProtKB-UniRule"/>
</dbReference>
<dbReference type="Pfam" id="PF00749">
    <property type="entry name" value="tRNA-synt_1c"/>
    <property type="match status" value="1"/>
</dbReference>
<feature type="short sequence motif" description="'HIGH' region" evidence="8">
    <location>
        <begin position="78"/>
        <end position="88"/>
    </location>
</feature>
<dbReference type="GO" id="GO:0000049">
    <property type="term" value="F:tRNA binding"/>
    <property type="evidence" value="ECO:0007669"/>
    <property type="project" value="InterPro"/>
</dbReference>
<dbReference type="Gene3D" id="1.10.8.70">
    <property type="entry name" value="Glutamate-tRNA synthetase, class I, anticodon-binding domain 1"/>
    <property type="match status" value="1"/>
</dbReference>
<feature type="domain" description="Aminoacyl-tRNA synthetase class I anticodon-binding" evidence="10">
    <location>
        <begin position="405"/>
        <end position="557"/>
    </location>
</feature>
<dbReference type="PANTHER" id="PTHR43311">
    <property type="entry name" value="GLUTAMATE--TRNA LIGASE"/>
    <property type="match status" value="1"/>
</dbReference>
<dbReference type="InterPro" id="IPR020752">
    <property type="entry name" value="Glu-tRNA-synth_I_codon-bd_sub1"/>
</dbReference>
<dbReference type="SUPFAM" id="SSF52374">
    <property type="entry name" value="Nucleotidylyl transferase"/>
    <property type="match status" value="1"/>
</dbReference>
<comment type="caution">
    <text evidence="8">Lacks conserved residue(s) required for the propagation of feature annotation.</text>
</comment>
<evidence type="ECO:0000256" key="3">
    <source>
        <dbReference type="ARBA" id="ARBA00022598"/>
    </source>
</evidence>
<dbReference type="Pfam" id="PF19269">
    <property type="entry name" value="Anticodon_2"/>
    <property type="match status" value="1"/>
</dbReference>
<dbReference type="SUPFAM" id="SSF48163">
    <property type="entry name" value="An anticodon-binding domain of class I aminoacyl-tRNA synthetases"/>
    <property type="match status" value="1"/>
</dbReference>
<evidence type="ECO:0000256" key="6">
    <source>
        <dbReference type="ARBA" id="ARBA00022917"/>
    </source>
</evidence>
<dbReference type="Gene3D" id="3.40.50.620">
    <property type="entry name" value="HUPs"/>
    <property type="match status" value="1"/>
</dbReference>
<feature type="binding site" evidence="8">
    <location>
        <position position="325"/>
    </location>
    <ligand>
        <name>ATP</name>
        <dbReference type="ChEBI" id="CHEBI:30616"/>
    </ligand>
</feature>
<dbReference type="GO" id="GO:0006424">
    <property type="term" value="P:glutamyl-tRNA aminoacylation"/>
    <property type="evidence" value="ECO:0007669"/>
    <property type="project" value="UniProtKB-UniRule"/>
</dbReference>
<evidence type="ECO:0000256" key="4">
    <source>
        <dbReference type="ARBA" id="ARBA00022741"/>
    </source>
</evidence>
<evidence type="ECO:0000313" key="11">
    <source>
        <dbReference type="EMBL" id="AEK29692.1"/>
    </source>
</evidence>
<dbReference type="EMBL" id="CP002915">
    <property type="protein sequence ID" value="AEK29692.1"/>
    <property type="molecule type" value="Genomic_DNA"/>
</dbReference>
<dbReference type="NCBIfam" id="TIGR00464">
    <property type="entry name" value="gltX_bact"/>
    <property type="match status" value="1"/>
</dbReference>
<evidence type="ECO:0000259" key="9">
    <source>
        <dbReference type="Pfam" id="PF00749"/>
    </source>
</evidence>
<evidence type="ECO:0000256" key="8">
    <source>
        <dbReference type="HAMAP-Rule" id="MF_00022"/>
    </source>
</evidence>
<dbReference type="GO" id="GO:0008270">
    <property type="term" value="F:zinc ion binding"/>
    <property type="evidence" value="ECO:0007669"/>
    <property type="project" value="InterPro"/>
</dbReference>
<evidence type="ECO:0000313" key="12">
    <source>
        <dbReference type="Proteomes" id="UP000008394"/>
    </source>
</evidence>
<evidence type="ECO:0000256" key="5">
    <source>
        <dbReference type="ARBA" id="ARBA00022840"/>
    </source>
</evidence>
<organism evidence="11 12">
    <name type="scientific">Bifidobacterium animalis subsp. lactis CNCM I-2494</name>
    <dbReference type="NCBI Taxonomy" id="1042403"/>
    <lineage>
        <taxon>Bacteria</taxon>
        <taxon>Bacillati</taxon>
        <taxon>Actinomycetota</taxon>
        <taxon>Actinomycetes</taxon>
        <taxon>Bifidobacteriales</taxon>
        <taxon>Bifidobacteriaceae</taxon>
        <taxon>Bifidobacterium</taxon>
    </lineage>
</organism>
<comment type="subunit">
    <text evidence="8">Monomer.</text>
</comment>
<protein>
    <recommendedName>
        <fullName evidence="8">Glutamate--tRNA ligase</fullName>
        <ecNumber evidence="8">6.1.1.17</ecNumber>
    </recommendedName>
    <alternativeName>
        <fullName evidence="8">Glutamyl-tRNA synthetase</fullName>
        <shortName evidence="8">GluRS</shortName>
    </alternativeName>
</protein>
<feature type="domain" description="Glutamyl/glutaminyl-tRNA synthetase class Ib catalytic" evidence="9">
    <location>
        <begin position="71"/>
        <end position="388"/>
    </location>
</feature>
<dbReference type="KEGG" id="bnm:BALAC2494_00886"/>
<dbReference type="InterPro" id="IPR049940">
    <property type="entry name" value="GluQ/Sye"/>
</dbReference>
<dbReference type="InterPro" id="IPR020751">
    <property type="entry name" value="aa-tRNA-synth_I_codon-bd_sub2"/>
</dbReference>
<dbReference type="FunFam" id="3.40.50.620:FF:000149">
    <property type="entry name" value="Glutamate--tRNA ligase"/>
    <property type="match status" value="1"/>
</dbReference>